<protein>
    <recommendedName>
        <fullName evidence="8">WSC domain-containing protein</fullName>
    </recommendedName>
</protein>
<dbReference type="PANTHER" id="PTHR24269">
    <property type="entry name" value="KREMEN PROTEIN"/>
    <property type="match status" value="1"/>
</dbReference>
<reference evidence="9 10" key="1">
    <citation type="journal article" date="2024" name="Commun. Biol.">
        <title>Comparative genomic analysis of thermophilic fungi reveals convergent evolutionary adaptations and gene losses.</title>
        <authorList>
            <person name="Steindorff A.S."/>
            <person name="Aguilar-Pontes M.V."/>
            <person name="Robinson A.J."/>
            <person name="Andreopoulos B."/>
            <person name="LaButti K."/>
            <person name="Kuo A."/>
            <person name="Mondo S."/>
            <person name="Riley R."/>
            <person name="Otillar R."/>
            <person name="Haridas S."/>
            <person name="Lipzen A."/>
            <person name="Grimwood J."/>
            <person name="Schmutz J."/>
            <person name="Clum A."/>
            <person name="Reid I.D."/>
            <person name="Moisan M.C."/>
            <person name="Butler G."/>
            <person name="Nguyen T.T.M."/>
            <person name="Dewar K."/>
            <person name="Conant G."/>
            <person name="Drula E."/>
            <person name="Henrissat B."/>
            <person name="Hansel C."/>
            <person name="Singer S."/>
            <person name="Hutchinson M.I."/>
            <person name="de Vries R.P."/>
            <person name="Natvig D.O."/>
            <person name="Powell A.J."/>
            <person name="Tsang A."/>
            <person name="Grigoriev I.V."/>
        </authorList>
    </citation>
    <scope>NUCLEOTIDE SEQUENCE [LARGE SCALE GENOMIC DNA]</scope>
    <source>
        <strain evidence="9 10">CBS 620.91</strain>
    </source>
</reference>
<proteinExistence type="predicted"/>
<feature type="signal peptide" evidence="7">
    <location>
        <begin position="1"/>
        <end position="23"/>
    </location>
</feature>
<keyword evidence="10" id="KW-1185">Reference proteome</keyword>
<keyword evidence="5" id="KW-0472">Membrane</keyword>
<evidence type="ECO:0000256" key="6">
    <source>
        <dbReference type="ARBA" id="ARBA00023180"/>
    </source>
</evidence>
<keyword evidence="3 7" id="KW-0732">Signal</keyword>
<comment type="subcellular location">
    <subcellularLocation>
        <location evidence="1">Membrane</location>
        <topology evidence="1">Single-pass membrane protein</topology>
    </subcellularLocation>
</comment>
<evidence type="ECO:0000259" key="8">
    <source>
        <dbReference type="PROSITE" id="PS51212"/>
    </source>
</evidence>
<evidence type="ECO:0000256" key="1">
    <source>
        <dbReference type="ARBA" id="ARBA00004167"/>
    </source>
</evidence>
<dbReference type="Pfam" id="PF01822">
    <property type="entry name" value="WSC"/>
    <property type="match status" value="1"/>
</dbReference>
<dbReference type="SMART" id="SM00321">
    <property type="entry name" value="WSC"/>
    <property type="match status" value="1"/>
</dbReference>
<name>A0ABR3VHZ1_HUMIN</name>
<evidence type="ECO:0000313" key="9">
    <source>
        <dbReference type="EMBL" id="KAL1841288.1"/>
    </source>
</evidence>
<gene>
    <name evidence="9" type="ORF">VTJ49DRAFT_7233</name>
</gene>
<evidence type="ECO:0000256" key="5">
    <source>
        <dbReference type="ARBA" id="ARBA00023136"/>
    </source>
</evidence>
<evidence type="ECO:0000256" key="4">
    <source>
        <dbReference type="ARBA" id="ARBA00022989"/>
    </source>
</evidence>
<organism evidence="9 10">
    <name type="scientific">Humicola insolens</name>
    <name type="common">Soft-rot fungus</name>
    <dbReference type="NCBI Taxonomy" id="85995"/>
    <lineage>
        <taxon>Eukaryota</taxon>
        <taxon>Fungi</taxon>
        <taxon>Dikarya</taxon>
        <taxon>Ascomycota</taxon>
        <taxon>Pezizomycotina</taxon>
        <taxon>Sordariomycetes</taxon>
        <taxon>Sordariomycetidae</taxon>
        <taxon>Sordariales</taxon>
        <taxon>Chaetomiaceae</taxon>
        <taxon>Mycothermus</taxon>
    </lineage>
</organism>
<dbReference type="PANTHER" id="PTHR24269:SF16">
    <property type="entry name" value="PROTEIN SLG1"/>
    <property type="match status" value="1"/>
</dbReference>
<sequence length="176" mass="18506">MRLLTTPTLLLLLSTWPASPAAAQSQSGLSLTIYNDPSTTGYTYHGCYNETTDLPNTTGLRALHGGKVEIEPGEMTVQRCLQHCSSGAGDAQGGNTAKFQFAGLEYARECWCATALSGLSVKLADEECDLPCEGNKSQACGGNLKLTVYTLNSATRTAWSTAGFVVVGAAMSLALM</sequence>
<keyword evidence="4" id="KW-1133">Transmembrane helix</keyword>
<accession>A0ABR3VHZ1</accession>
<comment type="caution">
    <text evidence="9">The sequence shown here is derived from an EMBL/GenBank/DDBJ whole genome shotgun (WGS) entry which is preliminary data.</text>
</comment>
<dbReference type="PROSITE" id="PS51212">
    <property type="entry name" value="WSC"/>
    <property type="match status" value="1"/>
</dbReference>
<dbReference type="InterPro" id="IPR002889">
    <property type="entry name" value="WSC_carb-bd"/>
</dbReference>
<dbReference type="InterPro" id="IPR051836">
    <property type="entry name" value="Kremen_rcpt"/>
</dbReference>
<evidence type="ECO:0000256" key="3">
    <source>
        <dbReference type="ARBA" id="ARBA00022729"/>
    </source>
</evidence>
<evidence type="ECO:0000313" key="10">
    <source>
        <dbReference type="Proteomes" id="UP001583172"/>
    </source>
</evidence>
<feature type="domain" description="WSC" evidence="8">
    <location>
        <begin position="41"/>
        <end position="152"/>
    </location>
</feature>
<feature type="chain" id="PRO_5045595404" description="WSC domain-containing protein" evidence="7">
    <location>
        <begin position="24"/>
        <end position="176"/>
    </location>
</feature>
<evidence type="ECO:0000256" key="7">
    <source>
        <dbReference type="SAM" id="SignalP"/>
    </source>
</evidence>
<keyword evidence="6" id="KW-0325">Glycoprotein</keyword>
<keyword evidence="2" id="KW-0812">Transmembrane</keyword>
<dbReference type="EMBL" id="JAZGSY010000080">
    <property type="protein sequence ID" value="KAL1841288.1"/>
    <property type="molecule type" value="Genomic_DNA"/>
</dbReference>
<evidence type="ECO:0000256" key="2">
    <source>
        <dbReference type="ARBA" id="ARBA00022692"/>
    </source>
</evidence>
<dbReference type="Proteomes" id="UP001583172">
    <property type="component" value="Unassembled WGS sequence"/>
</dbReference>